<keyword evidence="1" id="KW-0808">Transferase</keyword>
<dbReference type="Gene3D" id="3.40.630.30">
    <property type="match status" value="1"/>
</dbReference>
<name>A0ABU7V9C5_9MICO</name>
<dbReference type="PANTHER" id="PTHR43877:SF5">
    <property type="entry name" value="BLL8307 PROTEIN"/>
    <property type="match status" value="1"/>
</dbReference>
<feature type="domain" description="N-acetyltransferase" evidence="3">
    <location>
        <begin position="10"/>
        <end position="158"/>
    </location>
</feature>
<accession>A0ABU7V9C5</accession>
<sequence length="158" mass="16987">MPSSSAALEIRLDDLSGEPTRALIAAHLSDMRSISPEESCHALDLGGLQQPSVQAWSAWVAGELAGVGALAQLDATNGELKSMRVADNHRGTGVGRAMLEHLIDQARRVGMSALWLETGSTPEFLPAQRLYESAGFARCEPFGSYVLDPYSVFMTKQL</sequence>
<proteinExistence type="predicted"/>
<evidence type="ECO:0000256" key="1">
    <source>
        <dbReference type="ARBA" id="ARBA00022679"/>
    </source>
</evidence>
<dbReference type="CDD" id="cd04301">
    <property type="entry name" value="NAT_SF"/>
    <property type="match status" value="1"/>
</dbReference>
<comment type="caution">
    <text evidence="4">The sequence shown here is derived from an EMBL/GenBank/DDBJ whole genome shotgun (WGS) entry which is preliminary data.</text>
</comment>
<keyword evidence="2" id="KW-0012">Acyltransferase</keyword>
<keyword evidence="5" id="KW-1185">Reference proteome</keyword>
<evidence type="ECO:0000256" key="2">
    <source>
        <dbReference type="ARBA" id="ARBA00023315"/>
    </source>
</evidence>
<dbReference type="InterPro" id="IPR050832">
    <property type="entry name" value="Bact_Acetyltransf"/>
</dbReference>
<gene>
    <name evidence="4" type="ORF">V2V91_09540</name>
</gene>
<evidence type="ECO:0000259" key="3">
    <source>
        <dbReference type="PROSITE" id="PS51186"/>
    </source>
</evidence>
<dbReference type="RefSeq" id="WP_331791653.1">
    <property type="nucleotide sequence ID" value="NZ_BAAAUO010000008.1"/>
</dbReference>
<dbReference type="PROSITE" id="PS51186">
    <property type="entry name" value="GNAT"/>
    <property type="match status" value="1"/>
</dbReference>
<organism evidence="4 5">
    <name type="scientific">Microbacterium schleiferi</name>
    <dbReference type="NCBI Taxonomy" id="69362"/>
    <lineage>
        <taxon>Bacteria</taxon>
        <taxon>Bacillati</taxon>
        <taxon>Actinomycetota</taxon>
        <taxon>Actinomycetes</taxon>
        <taxon>Micrococcales</taxon>
        <taxon>Microbacteriaceae</taxon>
        <taxon>Microbacterium</taxon>
    </lineage>
</organism>
<evidence type="ECO:0000313" key="4">
    <source>
        <dbReference type="EMBL" id="MEF2255372.1"/>
    </source>
</evidence>
<dbReference type="Pfam" id="PF00583">
    <property type="entry name" value="Acetyltransf_1"/>
    <property type="match status" value="1"/>
</dbReference>
<dbReference type="Proteomes" id="UP001351900">
    <property type="component" value="Unassembled WGS sequence"/>
</dbReference>
<evidence type="ECO:0000313" key="5">
    <source>
        <dbReference type="Proteomes" id="UP001351900"/>
    </source>
</evidence>
<protein>
    <submittedName>
        <fullName evidence="4">GNAT family N-acetyltransferase</fullName>
    </submittedName>
</protein>
<dbReference type="InterPro" id="IPR000182">
    <property type="entry name" value="GNAT_dom"/>
</dbReference>
<reference evidence="4 5" key="1">
    <citation type="submission" date="2024-01" db="EMBL/GenBank/DDBJ databases">
        <title>the genome sequence of strain Microbacterium schleiferi NBRC 15075.</title>
        <authorList>
            <person name="Ding Y."/>
            <person name="Zhang G."/>
        </authorList>
    </citation>
    <scope>NUCLEOTIDE SEQUENCE [LARGE SCALE GENOMIC DNA]</scope>
    <source>
        <strain evidence="4 5">NBRC 15075</strain>
    </source>
</reference>
<dbReference type="InterPro" id="IPR016181">
    <property type="entry name" value="Acyl_CoA_acyltransferase"/>
</dbReference>
<dbReference type="EMBL" id="JAZHOV010000005">
    <property type="protein sequence ID" value="MEF2255372.1"/>
    <property type="molecule type" value="Genomic_DNA"/>
</dbReference>
<dbReference type="PANTHER" id="PTHR43877">
    <property type="entry name" value="AMINOALKYLPHOSPHONATE N-ACETYLTRANSFERASE-RELATED-RELATED"/>
    <property type="match status" value="1"/>
</dbReference>
<dbReference type="SUPFAM" id="SSF55729">
    <property type="entry name" value="Acyl-CoA N-acyltransferases (Nat)"/>
    <property type="match status" value="1"/>
</dbReference>